<dbReference type="GO" id="GO:0005829">
    <property type="term" value="C:cytosol"/>
    <property type="evidence" value="ECO:0007669"/>
    <property type="project" value="TreeGrafter"/>
</dbReference>
<evidence type="ECO:0000313" key="12">
    <source>
        <dbReference type="Proteomes" id="UP000886886"/>
    </source>
</evidence>
<dbReference type="Pfam" id="PF01678">
    <property type="entry name" value="DAP_epimerase"/>
    <property type="match status" value="2"/>
</dbReference>
<comment type="caution">
    <text evidence="9">Lacks conserved residue(s) required for the propagation of feature annotation.</text>
</comment>
<comment type="subcellular location">
    <subcellularLocation>
        <location evidence="9">Cytoplasm</location>
    </subcellularLocation>
</comment>
<dbReference type="Proteomes" id="UP000886886">
    <property type="component" value="Unassembled WGS sequence"/>
</dbReference>
<keyword evidence="4 9" id="KW-0963">Cytoplasm</keyword>
<feature type="binding site" evidence="9">
    <location>
        <begin position="214"/>
        <end position="215"/>
    </location>
    <ligand>
        <name>substrate</name>
    </ligand>
</feature>
<dbReference type="EMBL" id="DVFT01000198">
    <property type="protein sequence ID" value="HIQ97581.1"/>
    <property type="molecule type" value="Genomic_DNA"/>
</dbReference>
<keyword evidence="6 9" id="KW-0457">Lysine biosynthesis</keyword>
<evidence type="ECO:0000256" key="4">
    <source>
        <dbReference type="ARBA" id="ARBA00022490"/>
    </source>
</evidence>
<feature type="binding site" evidence="9">
    <location>
        <begin position="224"/>
        <end position="225"/>
    </location>
    <ligand>
        <name>substrate</name>
    </ligand>
</feature>
<comment type="catalytic activity">
    <reaction evidence="8 9">
        <text>(2S,6S)-2,6-diaminopimelate = meso-2,6-diaminopimelate</text>
        <dbReference type="Rhea" id="RHEA:15393"/>
        <dbReference type="ChEBI" id="CHEBI:57609"/>
        <dbReference type="ChEBI" id="CHEBI:57791"/>
        <dbReference type="EC" id="5.1.1.7"/>
    </reaction>
</comment>
<dbReference type="PANTHER" id="PTHR31689">
    <property type="entry name" value="DIAMINOPIMELATE EPIMERASE, CHLOROPLASTIC"/>
    <property type="match status" value="1"/>
</dbReference>
<evidence type="ECO:0000256" key="3">
    <source>
        <dbReference type="ARBA" id="ARBA00013080"/>
    </source>
</evidence>
<dbReference type="InterPro" id="IPR001653">
    <property type="entry name" value="DAP_epimerase_DapF"/>
</dbReference>
<feature type="site" description="Could be important to modulate the pK values of the two catalytic cysteine residues" evidence="9">
    <location>
        <position position="214"/>
    </location>
</feature>
<dbReference type="EC" id="5.1.1.7" evidence="3 9"/>
<evidence type="ECO:0000256" key="7">
    <source>
        <dbReference type="ARBA" id="ARBA00023235"/>
    </source>
</evidence>
<dbReference type="GO" id="GO:0008837">
    <property type="term" value="F:diaminopimelate epimerase activity"/>
    <property type="evidence" value="ECO:0007669"/>
    <property type="project" value="UniProtKB-UniRule"/>
</dbReference>
<feature type="binding site" evidence="9">
    <location>
        <begin position="75"/>
        <end position="76"/>
    </location>
    <ligand>
        <name>substrate</name>
    </ligand>
</feature>
<comment type="caution">
    <text evidence="11">The sequence shown here is derived from an EMBL/GenBank/DDBJ whole genome shotgun (WGS) entry which is preliminary data.</text>
</comment>
<name>A0A9D1D1H5_9FIRM</name>
<dbReference type="SUPFAM" id="SSF54506">
    <property type="entry name" value="Diaminopimelate epimerase-like"/>
    <property type="match status" value="2"/>
</dbReference>
<feature type="active site" description="Proton donor" evidence="9">
    <location>
        <position position="74"/>
    </location>
</feature>
<evidence type="ECO:0000256" key="10">
    <source>
        <dbReference type="PROSITE-ProRule" id="PRU10125"/>
    </source>
</evidence>
<organism evidence="11 12">
    <name type="scientific">Candidatus Limivivens merdigallinarum</name>
    <dbReference type="NCBI Taxonomy" id="2840859"/>
    <lineage>
        <taxon>Bacteria</taxon>
        <taxon>Bacillati</taxon>
        <taxon>Bacillota</taxon>
        <taxon>Clostridia</taxon>
        <taxon>Lachnospirales</taxon>
        <taxon>Lachnospiraceae</taxon>
        <taxon>Lachnospiraceae incertae sedis</taxon>
        <taxon>Candidatus Limivivens</taxon>
    </lineage>
</organism>
<dbReference type="PANTHER" id="PTHR31689:SF0">
    <property type="entry name" value="DIAMINOPIMELATE EPIMERASE"/>
    <property type="match status" value="1"/>
</dbReference>
<comment type="pathway">
    <text evidence="1 9">Amino-acid biosynthesis; L-lysine biosynthesis via DAP pathway; DL-2,6-diaminopimelate from LL-2,6-diaminopimelate: step 1/1.</text>
</comment>
<feature type="binding site" evidence="9">
    <location>
        <position position="65"/>
    </location>
    <ligand>
        <name>substrate</name>
    </ligand>
</feature>
<dbReference type="Gene3D" id="3.10.310.10">
    <property type="entry name" value="Diaminopimelate Epimerase, Chain A, domain 1"/>
    <property type="match status" value="2"/>
</dbReference>
<dbReference type="PROSITE" id="PS01326">
    <property type="entry name" value="DAP_EPIMERASE"/>
    <property type="match status" value="1"/>
</dbReference>
<dbReference type="HAMAP" id="MF_00197">
    <property type="entry name" value="DAP_epimerase"/>
    <property type="match status" value="1"/>
</dbReference>
<sequence>MAEMKFTKMQGIGNDYVYVNCFEETVADPARTAEYVSDRHFGIGSDGLILIKPSKVADCMMDMYNLDGSQGAMCGNGIRCVAKYVYDYGIVKKTELTVETKSGIKKLKLSVENGKVSQVEVNMGEPILKASEIPICSENDQVLNEAIEVDGTIYHMTGVSMGNPHAVVFLEDVENLDIEKLGPSFENHPRFPDRVNTEFIQVLDPNTLKMRVWERGSGETLACGTGACASAVASALNGFSGNEVTVKLLGGDLKIRWDRESNQVYMTGPAAVVFDGEIVLPWET</sequence>
<evidence type="ECO:0000313" key="11">
    <source>
        <dbReference type="EMBL" id="HIQ97581.1"/>
    </source>
</evidence>
<accession>A0A9D1D1H5</accession>
<comment type="similarity">
    <text evidence="2 9">Belongs to the diaminopimelate epimerase family.</text>
</comment>
<feature type="binding site" evidence="9">
    <location>
        <position position="14"/>
    </location>
    <ligand>
        <name>substrate</name>
    </ligand>
</feature>
<evidence type="ECO:0000256" key="2">
    <source>
        <dbReference type="ARBA" id="ARBA00010219"/>
    </source>
</evidence>
<gene>
    <name evidence="9" type="primary">dapF</name>
    <name evidence="11" type="ORF">IAB26_13615</name>
</gene>
<comment type="subunit">
    <text evidence="9">Homodimer.</text>
</comment>
<comment type="function">
    <text evidence="9">Catalyzes the stereoinversion of LL-2,6-diaminopimelate (L,L-DAP) to meso-diaminopimelate (meso-DAP), a precursor of L-lysine and an essential component of the bacterial peptidoglycan.</text>
</comment>
<evidence type="ECO:0000256" key="5">
    <source>
        <dbReference type="ARBA" id="ARBA00022605"/>
    </source>
</evidence>
<feature type="active site" evidence="10">
    <location>
        <position position="74"/>
    </location>
</feature>
<feature type="binding site" evidence="9">
    <location>
        <position position="196"/>
    </location>
    <ligand>
        <name>substrate</name>
    </ligand>
</feature>
<evidence type="ECO:0000256" key="6">
    <source>
        <dbReference type="ARBA" id="ARBA00023154"/>
    </source>
</evidence>
<keyword evidence="7 9" id="KW-0413">Isomerase</keyword>
<dbReference type="GO" id="GO:0009089">
    <property type="term" value="P:lysine biosynthetic process via diaminopimelate"/>
    <property type="evidence" value="ECO:0007669"/>
    <property type="project" value="UniProtKB-UniRule"/>
</dbReference>
<evidence type="ECO:0000256" key="8">
    <source>
        <dbReference type="ARBA" id="ARBA00051712"/>
    </source>
</evidence>
<feature type="site" description="Could be important to modulate the pK values of the two catalytic cysteine residues" evidence="9">
    <location>
        <position position="165"/>
    </location>
</feature>
<reference evidence="11" key="1">
    <citation type="submission" date="2020-10" db="EMBL/GenBank/DDBJ databases">
        <authorList>
            <person name="Gilroy R."/>
        </authorList>
    </citation>
    <scope>NUCLEOTIDE SEQUENCE</scope>
    <source>
        <strain evidence="11">ChiSjej3B21-11622</strain>
    </source>
</reference>
<dbReference type="AlphaFoldDB" id="A0A9D1D1H5"/>
<reference evidence="11" key="2">
    <citation type="journal article" date="2021" name="PeerJ">
        <title>Extensive microbial diversity within the chicken gut microbiome revealed by metagenomics and culture.</title>
        <authorList>
            <person name="Gilroy R."/>
            <person name="Ravi A."/>
            <person name="Getino M."/>
            <person name="Pursley I."/>
            <person name="Horton D.L."/>
            <person name="Alikhan N.F."/>
            <person name="Baker D."/>
            <person name="Gharbi K."/>
            <person name="Hall N."/>
            <person name="Watson M."/>
            <person name="Adriaenssens E.M."/>
            <person name="Foster-Nyarko E."/>
            <person name="Jarju S."/>
            <person name="Secka A."/>
            <person name="Antonio M."/>
            <person name="Oren A."/>
            <person name="Chaudhuri R.R."/>
            <person name="La Ragione R."/>
            <person name="Hildebrand F."/>
            <person name="Pallen M.J."/>
        </authorList>
    </citation>
    <scope>NUCLEOTIDE SEQUENCE</scope>
    <source>
        <strain evidence="11">ChiSjej3B21-11622</strain>
    </source>
</reference>
<keyword evidence="5 9" id="KW-0028">Amino-acid biosynthesis</keyword>
<feature type="binding site" evidence="9">
    <location>
        <position position="163"/>
    </location>
    <ligand>
        <name>substrate</name>
    </ligand>
</feature>
<evidence type="ECO:0000256" key="1">
    <source>
        <dbReference type="ARBA" id="ARBA00005196"/>
    </source>
</evidence>
<dbReference type="FunFam" id="3.10.310.10:FF:000004">
    <property type="entry name" value="Diaminopimelate epimerase"/>
    <property type="match status" value="1"/>
</dbReference>
<proteinExistence type="inferred from homology"/>
<feature type="active site" description="Proton acceptor" evidence="9">
    <location>
        <position position="223"/>
    </location>
</feature>
<evidence type="ECO:0000256" key="9">
    <source>
        <dbReference type="HAMAP-Rule" id="MF_00197"/>
    </source>
</evidence>
<dbReference type="NCBIfam" id="TIGR00652">
    <property type="entry name" value="DapF"/>
    <property type="match status" value="1"/>
</dbReference>
<protein>
    <recommendedName>
        <fullName evidence="3 9">Diaminopimelate epimerase</fullName>
        <shortName evidence="9">DAP epimerase</shortName>
        <ecNumber evidence="3 9">5.1.1.7</ecNumber>
    </recommendedName>
    <alternativeName>
        <fullName evidence="9">PLP-independent amino acid racemase</fullName>
    </alternativeName>
</protein>
<dbReference type="InterPro" id="IPR018510">
    <property type="entry name" value="DAP_epimerase_AS"/>
</dbReference>